<feature type="domain" description="Methyltransferase" evidence="1">
    <location>
        <begin position="47"/>
        <end position="136"/>
    </location>
</feature>
<keyword evidence="2" id="KW-0808">Transferase</keyword>
<dbReference type="RefSeq" id="WP_104144654.1">
    <property type="nucleotide sequence ID" value="NZ_PREU01000009.1"/>
</dbReference>
<gene>
    <name evidence="2" type="ORF">C4E15_19720</name>
</gene>
<dbReference type="Gene3D" id="3.40.50.150">
    <property type="entry name" value="Vaccinia Virus protein VP39"/>
    <property type="match status" value="1"/>
</dbReference>
<sequence length="205" mass="22447">MPSPADNVIAIYQDHAAAFEALRGTGLVELGWLTKFLSLMPVQNAQVLDIGCGNGVPIARHLIENGCLVTGIDTSLPLLSRAQSTFPDHRWIAADMRRLPFTQSFHGLIAWHSFFHLSPEDQRPMFGTFRRLAAPGAVLMFTSGTSLGEAIGQFETKPLYHGSLDPNEYRQLLNANGFSVKQHMEKDPACGGATVWLAQRDAAES</sequence>
<evidence type="ECO:0000259" key="1">
    <source>
        <dbReference type="Pfam" id="PF13649"/>
    </source>
</evidence>
<dbReference type="EMBL" id="PREU01000009">
    <property type="protein sequence ID" value="PPA74434.1"/>
    <property type="molecule type" value="Genomic_DNA"/>
</dbReference>
<dbReference type="GO" id="GO:0008168">
    <property type="term" value="F:methyltransferase activity"/>
    <property type="evidence" value="ECO:0007669"/>
    <property type="project" value="UniProtKB-KW"/>
</dbReference>
<dbReference type="OrthoDB" id="9791837at2"/>
<dbReference type="CDD" id="cd02440">
    <property type="entry name" value="AdoMet_MTases"/>
    <property type="match status" value="1"/>
</dbReference>
<comment type="caution">
    <text evidence="2">The sequence shown here is derived from an EMBL/GenBank/DDBJ whole genome shotgun (WGS) entry which is preliminary data.</text>
</comment>
<dbReference type="Proteomes" id="UP000239990">
    <property type="component" value="Unassembled WGS sequence"/>
</dbReference>
<protein>
    <submittedName>
        <fullName evidence="2">SAM-dependent methyltransferase</fullName>
    </submittedName>
</protein>
<organism evidence="2 3">
    <name type="scientific">Achromobacter spanius</name>
    <dbReference type="NCBI Taxonomy" id="217203"/>
    <lineage>
        <taxon>Bacteria</taxon>
        <taxon>Pseudomonadati</taxon>
        <taxon>Pseudomonadota</taxon>
        <taxon>Betaproteobacteria</taxon>
        <taxon>Burkholderiales</taxon>
        <taxon>Alcaligenaceae</taxon>
        <taxon>Achromobacter</taxon>
    </lineage>
</organism>
<evidence type="ECO:0000313" key="3">
    <source>
        <dbReference type="Proteomes" id="UP000239990"/>
    </source>
</evidence>
<name>A0A2S5GNB4_9BURK</name>
<dbReference type="Pfam" id="PF13649">
    <property type="entry name" value="Methyltransf_25"/>
    <property type="match status" value="1"/>
</dbReference>
<evidence type="ECO:0000313" key="2">
    <source>
        <dbReference type="EMBL" id="PPA74434.1"/>
    </source>
</evidence>
<dbReference type="AlphaFoldDB" id="A0A2S5GNB4"/>
<proteinExistence type="predicted"/>
<dbReference type="InterPro" id="IPR029063">
    <property type="entry name" value="SAM-dependent_MTases_sf"/>
</dbReference>
<keyword evidence="2" id="KW-0489">Methyltransferase</keyword>
<dbReference type="GO" id="GO:0032259">
    <property type="term" value="P:methylation"/>
    <property type="evidence" value="ECO:0007669"/>
    <property type="project" value="UniProtKB-KW"/>
</dbReference>
<accession>A0A2S5GNB4</accession>
<dbReference type="SUPFAM" id="SSF53335">
    <property type="entry name" value="S-adenosyl-L-methionine-dependent methyltransferases"/>
    <property type="match status" value="1"/>
</dbReference>
<reference evidence="2 3" key="1">
    <citation type="submission" date="2018-02" db="EMBL/GenBank/DDBJ databases">
        <title>Draft Genome of Achromobacter spanius stain 6.</title>
        <authorList>
            <person name="Gunasekera T.S."/>
            <person name="Radwan O."/>
            <person name="Ruiz O.N."/>
        </authorList>
    </citation>
    <scope>NUCLEOTIDE SEQUENCE [LARGE SCALE GENOMIC DNA]</scope>
    <source>
        <strain evidence="2 3">6</strain>
    </source>
</reference>
<dbReference type="InterPro" id="IPR041698">
    <property type="entry name" value="Methyltransf_25"/>
</dbReference>